<name>A0A0W0U468_9GAMM</name>
<protein>
    <submittedName>
        <fullName evidence="5">Opacity protein and related surface antigens</fullName>
    </submittedName>
</protein>
<dbReference type="InterPro" id="IPR011250">
    <property type="entry name" value="OMP/PagP_B-barrel"/>
</dbReference>
<reference evidence="5 7" key="2">
    <citation type="submission" date="2018-06" db="EMBL/GenBank/DDBJ databases">
        <authorList>
            <consortium name="Pathogen Informatics"/>
            <person name="Doyle S."/>
        </authorList>
    </citation>
    <scope>NUCLEOTIDE SEQUENCE [LARGE SCALE GENOMIC DNA]</scope>
    <source>
        <strain evidence="5 7">NCTC12022</strain>
    </source>
</reference>
<dbReference type="EMBL" id="UASS01000004">
    <property type="protein sequence ID" value="SPX59927.1"/>
    <property type="molecule type" value="Genomic_DNA"/>
</dbReference>
<dbReference type="OrthoDB" id="5652366at2"/>
<dbReference type="Proteomes" id="UP000054698">
    <property type="component" value="Unassembled WGS sequence"/>
</dbReference>
<evidence type="ECO:0000256" key="1">
    <source>
        <dbReference type="ARBA" id="ARBA00022729"/>
    </source>
</evidence>
<reference evidence="4 6" key="1">
    <citation type="submission" date="2015-11" db="EMBL/GenBank/DDBJ databases">
        <title>Genomic analysis of 38 Legionella species identifies large and diverse effector repertoires.</title>
        <authorList>
            <person name="Burstein D."/>
            <person name="Amaro F."/>
            <person name="Zusman T."/>
            <person name="Lifshitz Z."/>
            <person name="Cohen O."/>
            <person name="Gilbert J.A."/>
            <person name="Pupko T."/>
            <person name="Shuman H.A."/>
            <person name="Segal G."/>
        </authorList>
    </citation>
    <scope>NUCLEOTIDE SEQUENCE [LARGE SCALE GENOMIC DNA]</scope>
    <source>
        <strain evidence="4 6">WO-44C</strain>
    </source>
</reference>
<evidence type="ECO:0000313" key="6">
    <source>
        <dbReference type="Proteomes" id="UP000054698"/>
    </source>
</evidence>
<dbReference type="Proteomes" id="UP000251942">
    <property type="component" value="Unassembled WGS sequence"/>
</dbReference>
<dbReference type="STRING" id="453.Lfee_0672"/>
<dbReference type="RefSeq" id="WP_058443887.1">
    <property type="nucleotide sequence ID" value="NZ_CAAAHT010000021.1"/>
</dbReference>
<feature type="domain" description="Outer membrane protein beta-barrel" evidence="3">
    <location>
        <begin position="91"/>
        <end position="246"/>
    </location>
</feature>
<keyword evidence="1 2" id="KW-0732">Signal</keyword>
<feature type="signal peptide" evidence="2">
    <location>
        <begin position="1"/>
        <end position="30"/>
    </location>
</feature>
<evidence type="ECO:0000313" key="4">
    <source>
        <dbReference type="EMBL" id="KTD02834.1"/>
    </source>
</evidence>
<accession>A0A0W0U468</accession>
<dbReference type="InterPro" id="IPR027385">
    <property type="entry name" value="Beta-barrel_OMP"/>
</dbReference>
<dbReference type="SUPFAM" id="SSF56925">
    <property type="entry name" value="OMPA-like"/>
    <property type="match status" value="1"/>
</dbReference>
<dbReference type="AlphaFoldDB" id="A0A0W0U468"/>
<proteinExistence type="predicted"/>
<evidence type="ECO:0000256" key="2">
    <source>
        <dbReference type="SAM" id="SignalP"/>
    </source>
</evidence>
<sequence>MKKLINSKYGLLLAFGLTSIVVQCSTAAVAASTVKKQTVWKDQVEKTESRVWKPLIAFSAGAAFSDKIGRSQFIPIRDPIEDQFFSYAADHSTQSKFIYGASLGIEFLLNPKWFLQTNVSYYQPMKFHAHGIVTQGADALSADSFSYAYDIQVRQVLFESKLLYNWLYRSMSFYPYVSAGIGVGLNSARNYNVNIVPPFTTFSNQFTNETNTSFSYKVGLGVDYEVANHVRVGVGYRFADFGRVKLGNASINQIPTLNNLSQSHLYTNEILGQITVVI</sequence>
<dbReference type="Pfam" id="PF13505">
    <property type="entry name" value="OMP_b-brl"/>
    <property type="match status" value="1"/>
</dbReference>
<feature type="chain" id="PRO_5033727809" evidence="2">
    <location>
        <begin position="31"/>
        <end position="278"/>
    </location>
</feature>
<dbReference type="EMBL" id="LNYB01000021">
    <property type="protein sequence ID" value="KTD02834.1"/>
    <property type="molecule type" value="Genomic_DNA"/>
</dbReference>
<organism evidence="4 6">
    <name type="scientific">Legionella feeleii</name>
    <dbReference type="NCBI Taxonomy" id="453"/>
    <lineage>
        <taxon>Bacteria</taxon>
        <taxon>Pseudomonadati</taxon>
        <taxon>Pseudomonadota</taxon>
        <taxon>Gammaproteobacteria</taxon>
        <taxon>Legionellales</taxon>
        <taxon>Legionellaceae</taxon>
        <taxon>Legionella</taxon>
    </lineage>
</organism>
<keyword evidence="6" id="KW-1185">Reference proteome</keyword>
<evidence type="ECO:0000259" key="3">
    <source>
        <dbReference type="Pfam" id="PF13505"/>
    </source>
</evidence>
<dbReference type="PATRIC" id="fig|453.4.peg.730"/>
<evidence type="ECO:0000313" key="7">
    <source>
        <dbReference type="Proteomes" id="UP000251942"/>
    </source>
</evidence>
<evidence type="ECO:0000313" key="5">
    <source>
        <dbReference type="EMBL" id="SPX59927.1"/>
    </source>
</evidence>
<dbReference type="Gene3D" id="2.40.160.20">
    <property type="match status" value="1"/>
</dbReference>
<gene>
    <name evidence="4" type="ORF">Lfee_0672</name>
    <name evidence="5" type="ORF">NCTC12022_00638</name>
</gene>